<sequence>MILDQRIDNISEKYSYQLILINIFQKISTISDSCVPTYYSDDDTSGDESEIEEPRLHLYSINA</sequence>
<protein>
    <submittedName>
        <fullName evidence="1">Uncharacterized protein</fullName>
    </submittedName>
</protein>
<proteinExistence type="predicted"/>
<dbReference type="Proteomes" id="UP000276133">
    <property type="component" value="Unassembled WGS sequence"/>
</dbReference>
<accession>A0A3M7QRH3</accession>
<gene>
    <name evidence="1" type="ORF">BpHYR1_014975</name>
</gene>
<dbReference type="AlphaFoldDB" id="A0A3M7QRH3"/>
<dbReference type="EMBL" id="REGN01005299">
    <property type="protein sequence ID" value="RNA13922.1"/>
    <property type="molecule type" value="Genomic_DNA"/>
</dbReference>
<comment type="caution">
    <text evidence="1">The sequence shown here is derived from an EMBL/GenBank/DDBJ whole genome shotgun (WGS) entry which is preliminary data.</text>
</comment>
<reference evidence="1 2" key="1">
    <citation type="journal article" date="2018" name="Sci. Rep.">
        <title>Genomic signatures of local adaptation to the degree of environmental predictability in rotifers.</title>
        <authorList>
            <person name="Franch-Gras L."/>
            <person name="Hahn C."/>
            <person name="Garcia-Roger E.M."/>
            <person name="Carmona M.J."/>
            <person name="Serra M."/>
            <person name="Gomez A."/>
        </authorList>
    </citation>
    <scope>NUCLEOTIDE SEQUENCE [LARGE SCALE GENOMIC DNA]</scope>
    <source>
        <strain evidence="1">HYR1</strain>
    </source>
</reference>
<evidence type="ECO:0000313" key="2">
    <source>
        <dbReference type="Proteomes" id="UP000276133"/>
    </source>
</evidence>
<name>A0A3M7QRH3_BRAPC</name>
<keyword evidence="2" id="KW-1185">Reference proteome</keyword>
<evidence type="ECO:0000313" key="1">
    <source>
        <dbReference type="EMBL" id="RNA13922.1"/>
    </source>
</evidence>
<organism evidence="1 2">
    <name type="scientific">Brachionus plicatilis</name>
    <name type="common">Marine rotifer</name>
    <name type="synonym">Brachionus muelleri</name>
    <dbReference type="NCBI Taxonomy" id="10195"/>
    <lineage>
        <taxon>Eukaryota</taxon>
        <taxon>Metazoa</taxon>
        <taxon>Spiralia</taxon>
        <taxon>Gnathifera</taxon>
        <taxon>Rotifera</taxon>
        <taxon>Eurotatoria</taxon>
        <taxon>Monogononta</taxon>
        <taxon>Pseudotrocha</taxon>
        <taxon>Ploima</taxon>
        <taxon>Brachionidae</taxon>
        <taxon>Brachionus</taxon>
    </lineage>
</organism>